<sequence length="859" mass="93524">MGRAPSKTNTTKKKTPSKATAKNRSKTSSKSEKPMIQRELERLFWIALTLIVVMSLHTDRIGVFGDLVKGLLLGLFGYAGYVVPYVILAAVLITTSKRLEGQRLRWYLMLVSIYMAILIFTSASTHDLLHLFAEEEGVQLLSVKGLGMAYGAALTGTGGGSVGMLLAELFILMIGKFGYYVLGVLFSIMAAVLAFNVSITTSVADQTVQAAKAVRPMAEKLNTALDLSLESELKTAKTPFRKFDSDLYFEMDAPAKALDEVEQIKFNDGQPESVQEPQTQKKELTPELKAALSEVAAGSKQNIMEAFNEGLHGREITIHSELPEASGQNDAGKSVAVGQQQSSQAEKTSQKAADTLKSGENETLTPLEAAAMTSAAEAEVKKVKPPKPYRMPPLSLLSPAQAKVAGNRSEIIENAKRLESTLMNFGVEAKVIEVSKGPAITMYEMSLSPGVKVSKVNALSDDIALALAASQVRIIAPIPGKSAIGIEIPNKDTTMVSFREILESQEYKKAESKLSIGLGKDITGRVVIGDLAKMPHLLVAGATGSGKSVCINTMIQSILYHATPEDVKLLMIDPKVVELSHYNGIPHLILPVVTDPKKASIALNWAVQEMTNRYKLFADTGVKEIKSYQKKAKENPDMAPMPYIVVIIDELADLMMVAPNQVEDAICRLAQMARAAGIHLIVATQRPSVDVITGLIKANIPSRIAFAVSSQVDSRTILDGSGAEKLLGRGDMLFHPVGANKAIRIQGAFVSDEEVEKIVDFIKNQVEDVEYKTEILDQDTSEDGYGEADEHLMDAIELVVDTQQASISMLQRKFRLGYNRAARLVDQMEERGIVGQSMGSKPREVLIDRAQFEEWRNKS</sequence>
<keyword evidence="7" id="KW-0812">Transmembrane</keyword>
<feature type="domain" description="FtsK" evidence="8">
    <location>
        <begin position="523"/>
        <end position="715"/>
    </location>
</feature>
<dbReference type="Gene3D" id="1.10.10.10">
    <property type="entry name" value="Winged helix-like DNA-binding domain superfamily/Winged helix DNA-binding domain"/>
    <property type="match status" value="1"/>
</dbReference>
<dbReference type="SMART" id="SM00843">
    <property type="entry name" value="Ftsk_gamma"/>
    <property type="match status" value="1"/>
</dbReference>
<dbReference type="InterPro" id="IPR018541">
    <property type="entry name" value="Ftsk_gamma"/>
</dbReference>
<evidence type="ECO:0000256" key="6">
    <source>
        <dbReference type="SAM" id="MobiDB-lite"/>
    </source>
</evidence>
<dbReference type="Proteomes" id="UP000199208">
    <property type="component" value="Unassembled WGS sequence"/>
</dbReference>
<keyword evidence="7" id="KW-1133">Transmembrane helix</keyword>
<keyword evidence="3 5" id="KW-0067">ATP-binding</keyword>
<dbReference type="InterPro" id="IPR027417">
    <property type="entry name" value="P-loop_NTPase"/>
</dbReference>
<proteinExistence type="inferred from homology"/>
<dbReference type="InterPro" id="IPR041027">
    <property type="entry name" value="FtsK_alpha"/>
</dbReference>
<evidence type="ECO:0000256" key="4">
    <source>
        <dbReference type="ARBA" id="ARBA00023125"/>
    </source>
</evidence>
<evidence type="ECO:0000259" key="8">
    <source>
        <dbReference type="PROSITE" id="PS50901"/>
    </source>
</evidence>
<dbReference type="InterPro" id="IPR003593">
    <property type="entry name" value="AAA+_ATPase"/>
</dbReference>
<keyword evidence="7" id="KW-0472">Membrane</keyword>
<evidence type="ECO:0000313" key="10">
    <source>
        <dbReference type="Proteomes" id="UP000199208"/>
    </source>
</evidence>
<dbReference type="STRING" id="1120920.SAMN03080599_00427"/>
<dbReference type="RefSeq" id="WP_278278110.1">
    <property type="nucleotide sequence ID" value="NZ_FMWL01000002.1"/>
</dbReference>
<evidence type="ECO:0000256" key="5">
    <source>
        <dbReference type="PROSITE-ProRule" id="PRU00289"/>
    </source>
</evidence>
<dbReference type="SUPFAM" id="SSF52540">
    <property type="entry name" value="P-loop containing nucleoside triphosphate hydrolases"/>
    <property type="match status" value="1"/>
</dbReference>
<dbReference type="SMART" id="SM00382">
    <property type="entry name" value="AAA"/>
    <property type="match status" value="1"/>
</dbReference>
<evidence type="ECO:0000313" key="9">
    <source>
        <dbReference type="EMBL" id="SCZ76827.1"/>
    </source>
</evidence>
<dbReference type="InterPro" id="IPR036390">
    <property type="entry name" value="WH_DNA-bd_sf"/>
</dbReference>
<feature type="transmembrane region" description="Helical" evidence="7">
    <location>
        <begin position="106"/>
        <end position="125"/>
    </location>
</feature>
<dbReference type="AlphaFoldDB" id="A0A1G5RS39"/>
<feature type="transmembrane region" description="Helical" evidence="7">
    <location>
        <begin position="145"/>
        <end position="167"/>
    </location>
</feature>
<feature type="compositionally biased region" description="Basic residues" evidence="6">
    <location>
        <begin position="10"/>
        <end position="27"/>
    </location>
</feature>
<evidence type="ECO:0000256" key="1">
    <source>
        <dbReference type="ARBA" id="ARBA00006474"/>
    </source>
</evidence>
<feature type="transmembrane region" description="Helical" evidence="7">
    <location>
        <begin position="40"/>
        <end position="58"/>
    </location>
</feature>
<dbReference type="Gene3D" id="3.30.980.40">
    <property type="match status" value="1"/>
</dbReference>
<dbReference type="Pfam" id="PF01580">
    <property type="entry name" value="FtsK_SpoIIIE"/>
    <property type="match status" value="1"/>
</dbReference>
<dbReference type="Pfam" id="PF17854">
    <property type="entry name" value="FtsK_alpha"/>
    <property type="match status" value="1"/>
</dbReference>
<protein>
    <submittedName>
        <fullName evidence="9">DNA segregation ATPase FtsK/SpoIIIE, S-DNA-T family</fullName>
    </submittedName>
</protein>
<feature type="region of interest" description="Disordered" evidence="6">
    <location>
        <begin position="1"/>
        <end position="34"/>
    </location>
</feature>
<dbReference type="PROSITE" id="PS50901">
    <property type="entry name" value="FTSK"/>
    <property type="match status" value="1"/>
</dbReference>
<keyword evidence="4" id="KW-0238">DNA-binding</keyword>
<dbReference type="GO" id="GO:0003677">
    <property type="term" value="F:DNA binding"/>
    <property type="evidence" value="ECO:0007669"/>
    <property type="project" value="UniProtKB-KW"/>
</dbReference>
<dbReference type="Pfam" id="PF09397">
    <property type="entry name" value="FtsK_gamma"/>
    <property type="match status" value="1"/>
</dbReference>
<gene>
    <name evidence="9" type="ORF">SAMN03080599_00427</name>
</gene>
<accession>A0A1G5RS39</accession>
<feature type="transmembrane region" description="Helical" evidence="7">
    <location>
        <begin position="70"/>
        <end position="94"/>
    </location>
</feature>
<keyword evidence="10" id="KW-1185">Reference proteome</keyword>
<dbReference type="GO" id="GO:0016020">
    <property type="term" value="C:membrane"/>
    <property type="evidence" value="ECO:0007669"/>
    <property type="project" value="UniProtKB-SubCell"/>
</dbReference>
<organism evidence="9 10">
    <name type="scientific">Acidaminobacter hydrogenoformans DSM 2784</name>
    <dbReference type="NCBI Taxonomy" id="1120920"/>
    <lineage>
        <taxon>Bacteria</taxon>
        <taxon>Bacillati</taxon>
        <taxon>Bacillota</taxon>
        <taxon>Clostridia</taxon>
        <taxon>Peptostreptococcales</taxon>
        <taxon>Acidaminobacteraceae</taxon>
        <taxon>Acidaminobacter</taxon>
    </lineage>
</organism>
<keyword evidence="2 5" id="KW-0547">Nucleotide-binding</keyword>
<name>A0A1G5RS39_9FIRM</name>
<dbReference type="PANTHER" id="PTHR22683">
    <property type="entry name" value="SPORULATION PROTEIN RELATED"/>
    <property type="match status" value="1"/>
</dbReference>
<reference evidence="9 10" key="1">
    <citation type="submission" date="2016-10" db="EMBL/GenBank/DDBJ databases">
        <authorList>
            <person name="de Groot N.N."/>
        </authorList>
    </citation>
    <scope>NUCLEOTIDE SEQUENCE [LARGE SCALE GENOMIC DNA]</scope>
    <source>
        <strain evidence="9 10">DSM 2784</strain>
    </source>
</reference>
<dbReference type="EMBL" id="FMWL01000002">
    <property type="protein sequence ID" value="SCZ76827.1"/>
    <property type="molecule type" value="Genomic_DNA"/>
</dbReference>
<dbReference type="GO" id="GO:0005524">
    <property type="term" value="F:ATP binding"/>
    <property type="evidence" value="ECO:0007669"/>
    <property type="project" value="UniProtKB-UniRule"/>
</dbReference>
<dbReference type="SUPFAM" id="SSF46785">
    <property type="entry name" value="Winged helix' DNA-binding domain"/>
    <property type="match status" value="1"/>
</dbReference>
<dbReference type="InterPro" id="IPR036388">
    <property type="entry name" value="WH-like_DNA-bd_sf"/>
</dbReference>
<dbReference type="InterPro" id="IPR050206">
    <property type="entry name" value="FtsK/SpoIIIE/SftA"/>
</dbReference>
<dbReference type="CDD" id="cd01127">
    <property type="entry name" value="TrwB_TraG_TraD_VirD4"/>
    <property type="match status" value="1"/>
</dbReference>
<evidence type="ECO:0000256" key="7">
    <source>
        <dbReference type="SAM" id="Phobius"/>
    </source>
</evidence>
<dbReference type="PANTHER" id="PTHR22683:SF41">
    <property type="entry name" value="DNA TRANSLOCASE FTSK"/>
    <property type="match status" value="1"/>
</dbReference>
<dbReference type="InterPro" id="IPR002543">
    <property type="entry name" value="FtsK_dom"/>
</dbReference>
<feature type="binding site" evidence="5">
    <location>
        <begin position="541"/>
        <end position="548"/>
    </location>
    <ligand>
        <name>ATP</name>
        <dbReference type="ChEBI" id="CHEBI:30616"/>
    </ligand>
</feature>
<evidence type="ECO:0000256" key="2">
    <source>
        <dbReference type="ARBA" id="ARBA00022741"/>
    </source>
</evidence>
<feature type="region of interest" description="Disordered" evidence="6">
    <location>
        <begin position="324"/>
        <end position="363"/>
    </location>
</feature>
<comment type="similarity">
    <text evidence="1">Belongs to the FtsK/SpoIIIE/SftA family.</text>
</comment>
<dbReference type="Gene3D" id="3.40.50.300">
    <property type="entry name" value="P-loop containing nucleotide triphosphate hydrolases"/>
    <property type="match status" value="1"/>
</dbReference>
<feature type="transmembrane region" description="Helical" evidence="7">
    <location>
        <begin position="179"/>
        <end position="199"/>
    </location>
</feature>
<evidence type="ECO:0000256" key="3">
    <source>
        <dbReference type="ARBA" id="ARBA00022840"/>
    </source>
</evidence>